<feature type="domain" description="Ig-like" evidence="1">
    <location>
        <begin position="77"/>
        <end position="130"/>
    </location>
</feature>
<name>A0A170URU2_TRIIF</name>
<sequence length="130" mass="14461">LVGGVPLPVVQWFHGETCLDNDAQFMITYNNGEAVLKKEKVKPEDQGEYKCLAINPAGSQNSVAKVSVQRLIESELPIFTLELTNIMARAGQKIKLECEVKGNPVPKLIWTKDEKEIPENLRDIKITTVG</sequence>
<dbReference type="CDD" id="cd00096">
    <property type="entry name" value="Ig"/>
    <property type="match status" value="1"/>
</dbReference>
<dbReference type="InterPro" id="IPR007110">
    <property type="entry name" value="Ig-like_dom"/>
</dbReference>
<dbReference type="SUPFAM" id="SSF48726">
    <property type="entry name" value="Immunoglobulin"/>
    <property type="match status" value="2"/>
</dbReference>
<dbReference type="PROSITE" id="PS50835">
    <property type="entry name" value="IG_LIKE"/>
    <property type="match status" value="2"/>
</dbReference>
<organism evidence="2">
    <name type="scientific">Triatoma infestans</name>
    <name type="common">Assassin bug</name>
    <dbReference type="NCBI Taxonomy" id="30076"/>
    <lineage>
        <taxon>Eukaryota</taxon>
        <taxon>Metazoa</taxon>
        <taxon>Ecdysozoa</taxon>
        <taxon>Arthropoda</taxon>
        <taxon>Hexapoda</taxon>
        <taxon>Insecta</taxon>
        <taxon>Pterygota</taxon>
        <taxon>Neoptera</taxon>
        <taxon>Paraneoptera</taxon>
        <taxon>Hemiptera</taxon>
        <taxon>Heteroptera</taxon>
        <taxon>Panheteroptera</taxon>
        <taxon>Cimicomorpha</taxon>
        <taxon>Reduviidae</taxon>
        <taxon>Triatominae</taxon>
        <taxon>Triatoma</taxon>
    </lineage>
</organism>
<reference evidence="2" key="1">
    <citation type="submission" date="2016-04" db="EMBL/GenBank/DDBJ databases">
        <authorList>
            <person name="Calderon-Fernandez G.M.Sr."/>
        </authorList>
    </citation>
    <scope>NUCLEOTIDE SEQUENCE</scope>
    <source>
        <strain evidence="2">Int1</strain>
        <tissue evidence="2">Integument</tissue>
    </source>
</reference>
<protein>
    <submittedName>
        <fullName evidence="2">Titin isoform x4</fullName>
    </submittedName>
</protein>
<dbReference type="Gene3D" id="2.60.40.10">
    <property type="entry name" value="Immunoglobulins"/>
    <property type="match status" value="2"/>
</dbReference>
<dbReference type="InterPro" id="IPR013783">
    <property type="entry name" value="Ig-like_fold"/>
</dbReference>
<accession>A0A170URU2</accession>
<feature type="non-terminal residue" evidence="2">
    <location>
        <position position="130"/>
    </location>
</feature>
<dbReference type="AlphaFoldDB" id="A0A170URU2"/>
<proteinExistence type="predicted"/>
<feature type="non-terminal residue" evidence="2">
    <location>
        <position position="1"/>
    </location>
</feature>
<dbReference type="EMBL" id="GEMB01007319">
    <property type="protein sequence ID" value="JAR96058.1"/>
    <property type="molecule type" value="Transcribed_RNA"/>
</dbReference>
<dbReference type="PANTHER" id="PTHR47633">
    <property type="entry name" value="IMMUNOGLOBULIN"/>
    <property type="match status" value="1"/>
</dbReference>
<feature type="domain" description="Ig-like" evidence="1">
    <location>
        <begin position="1"/>
        <end position="67"/>
    </location>
</feature>
<evidence type="ECO:0000313" key="2">
    <source>
        <dbReference type="EMBL" id="JAR96058.1"/>
    </source>
</evidence>
<dbReference type="Pfam" id="PF07679">
    <property type="entry name" value="I-set"/>
    <property type="match status" value="2"/>
</dbReference>
<reference evidence="2" key="2">
    <citation type="journal article" date="2017" name="J. Med. Entomol.">
        <title>Transcriptome Analysis of the Triatoma infestans (Hemiptera: Reduviidae) Integument.</title>
        <authorList>
            <person name="Calderon-Fernandez G.M."/>
            <person name="Moriconi D.E."/>
            <person name="Dulbecco A.B."/>
            <person name="Juarez M.P."/>
        </authorList>
    </citation>
    <scope>NUCLEOTIDE SEQUENCE</scope>
    <source>
        <strain evidence="2">Int1</strain>
        <tissue evidence="2">Integument</tissue>
    </source>
</reference>
<dbReference type="PANTHER" id="PTHR47633:SF4">
    <property type="entry name" value="MYOPALLADIN ISOFORM X1"/>
    <property type="match status" value="1"/>
</dbReference>
<dbReference type="InterPro" id="IPR013098">
    <property type="entry name" value="Ig_I-set"/>
</dbReference>
<dbReference type="InterPro" id="IPR036179">
    <property type="entry name" value="Ig-like_dom_sf"/>
</dbReference>
<evidence type="ECO:0000259" key="1">
    <source>
        <dbReference type="PROSITE" id="PS50835"/>
    </source>
</evidence>